<evidence type="ECO:0000256" key="7">
    <source>
        <dbReference type="SAM" id="SignalP"/>
    </source>
</evidence>
<keyword evidence="1" id="KW-0808">Transferase</keyword>
<dbReference type="Pfam" id="PF17917">
    <property type="entry name" value="RT_RNaseH"/>
    <property type="match status" value="1"/>
</dbReference>
<feature type="chain" id="PRO_5040388901" description="Reverse transcriptase RNase H-like domain-containing protein" evidence="7">
    <location>
        <begin position="19"/>
        <end position="351"/>
    </location>
</feature>
<evidence type="ECO:0000256" key="1">
    <source>
        <dbReference type="ARBA" id="ARBA00022679"/>
    </source>
</evidence>
<proteinExistence type="predicted"/>
<keyword evidence="10" id="KW-1185">Reference proteome</keyword>
<dbReference type="EMBL" id="AVOT02010954">
    <property type="protein sequence ID" value="MBW0491193.1"/>
    <property type="molecule type" value="Genomic_DNA"/>
</dbReference>
<dbReference type="InterPro" id="IPR041373">
    <property type="entry name" value="RT_RNaseH"/>
</dbReference>
<evidence type="ECO:0000256" key="2">
    <source>
        <dbReference type="ARBA" id="ARBA00022695"/>
    </source>
</evidence>
<feature type="signal peptide" evidence="7">
    <location>
        <begin position="1"/>
        <end position="18"/>
    </location>
</feature>
<keyword evidence="2" id="KW-0548">Nucleotidyltransferase</keyword>
<evidence type="ECO:0000256" key="4">
    <source>
        <dbReference type="ARBA" id="ARBA00022759"/>
    </source>
</evidence>
<evidence type="ECO:0000256" key="3">
    <source>
        <dbReference type="ARBA" id="ARBA00022722"/>
    </source>
</evidence>
<evidence type="ECO:0000259" key="8">
    <source>
        <dbReference type="Pfam" id="PF17917"/>
    </source>
</evidence>
<accession>A0A9Q3CWE9</accession>
<keyword evidence="5" id="KW-0378">Hydrolase</keyword>
<dbReference type="Proteomes" id="UP000765509">
    <property type="component" value="Unassembled WGS sequence"/>
</dbReference>
<dbReference type="PANTHER" id="PTHR34072:SF52">
    <property type="entry name" value="RIBONUCLEASE H"/>
    <property type="match status" value="1"/>
</dbReference>
<dbReference type="SUPFAM" id="SSF56672">
    <property type="entry name" value="DNA/RNA polymerases"/>
    <property type="match status" value="1"/>
</dbReference>
<gene>
    <name evidence="9" type="ORF">O181_030908</name>
</gene>
<reference evidence="9" key="1">
    <citation type="submission" date="2021-03" db="EMBL/GenBank/DDBJ databases">
        <title>Draft genome sequence of rust myrtle Austropuccinia psidii MF-1, a brazilian biotype.</title>
        <authorList>
            <person name="Quecine M.C."/>
            <person name="Pachon D.M.R."/>
            <person name="Bonatelli M.L."/>
            <person name="Correr F.H."/>
            <person name="Franceschini L.M."/>
            <person name="Leite T.F."/>
            <person name="Margarido G.R.A."/>
            <person name="Almeida C.A."/>
            <person name="Ferrarezi J.A."/>
            <person name="Labate C.A."/>
        </authorList>
    </citation>
    <scope>NUCLEOTIDE SEQUENCE</scope>
    <source>
        <strain evidence="9">MF-1</strain>
    </source>
</reference>
<sequence>MLLVSNIWVMLFLLKASTWTKKKFSRFSIGHLQETRRLFNLSLALPISTAISSRIIQRKSVHSPVSSRKITVFPSMRKLLVSLINSKRLSPLLQSFSTHHCRDRCIQLCLGCCTESGPDSGKHPIAFNSCKPIPAELNYEIHDKELLGIVWALKRWRAFLLSVSSPFEVLTNHSSLQSFMSSKVLTHNEAPWAEILSEFHFSITYSPGLLATLLDTLSRQDNLYSERGEDFISKNPMSFQQLIKQDEVQPSRYFQSRWNPFQILLIQFRRLYGKILSTEVLFKNWAKLDALAKRRLSSTSSGISTGTACLDSSRIMYHPFNSVQETGISIIRSLASSNLFQFQMVLGFVLQ</sequence>
<comment type="caution">
    <text evidence="9">The sequence shown here is derived from an EMBL/GenBank/DDBJ whole genome shotgun (WGS) entry which is preliminary data.</text>
</comment>
<keyword evidence="6" id="KW-0695">RNA-directed DNA polymerase</keyword>
<dbReference type="AlphaFoldDB" id="A0A9Q3CWE9"/>
<keyword evidence="3" id="KW-0540">Nuclease</keyword>
<name>A0A9Q3CWE9_9BASI</name>
<dbReference type="GO" id="GO:0016787">
    <property type="term" value="F:hydrolase activity"/>
    <property type="evidence" value="ECO:0007669"/>
    <property type="project" value="UniProtKB-KW"/>
</dbReference>
<evidence type="ECO:0000313" key="10">
    <source>
        <dbReference type="Proteomes" id="UP000765509"/>
    </source>
</evidence>
<evidence type="ECO:0000313" key="9">
    <source>
        <dbReference type="EMBL" id="MBW0491193.1"/>
    </source>
</evidence>
<organism evidence="9 10">
    <name type="scientific">Austropuccinia psidii MF-1</name>
    <dbReference type="NCBI Taxonomy" id="1389203"/>
    <lineage>
        <taxon>Eukaryota</taxon>
        <taxon>Fungi</taxon>
        <taxon>Dikarya</taxon>
        <taxon>Basidiomycota</taxon>
        <taxon>Pucciniomycotina</taxon>
        <taxon>Pucciniomycetes</taxon>
        <taxon>Pucciniales</taxon>
        <taxon>Sphaerophragmiaceae</taxon>
        <taxon>Austropuccinia</taxon>
    </lineage>
</organism>
<dbReference type="GO" id="GO:0004519">
    <property type="term" value="F:endonuclease activity"/>
    <property type="evidence" value="ECO:0007669"/>
    <property type="project" value="UniProtKB-KW"/>
</dbReference>
<dbReference type="InterPro" id="IPR043502">
    <property type="entry name" value="DNA/RNA_pol_sf"/>
</dbReference>
<dbReference type="GO" id="GO:0003964">
    <property type="term" value="F:RNA-directed DNA polymerase activity"/>
    <property type="evidence" value="ECO:0007669"/>
    <property type="project" value="UniProtKB-KW"/>
</dbReference>
<keyword evidence="4" id="KW-0255">Endonuclease</keyword>
<evidence type="ECO:0000256" key="6">
    <source>
        <dbReference type="ARBA" id="ARBA00022918"/>
    </source>
</evidence>
<evidence type="ECO:0000256" key="5">
    <source>
        <dbReference type="ARBA" id="ARBA00022801"/>
    </source>
</evidence>
<dbReference type="CDD" id="cd09274">
    <property type="entry name" value="RNase_HI_RT_Ty3"/>
    <property type="match status" value="1"/>
</dbReference>
<dbReference type="PANTHER" id="PTHR34072">
    <property type="entry name" value="ENZYMATIC POLYPROTEIN-RELATED"/>
    <property type="match status" value="1"/>
</dbReference>
<protein>
    <recommendedName>
        <fullName evidence="8">Reverse transcriptase RNase H-like domain-containing protein</fullName>
    </recommendedName>
</protein>
<feature type="domain" description="Reverse transcriptase RNase H-like" evidence="8">
    <location>
        <begin position="107"/>
        <end position="199"/>
    </location>
</feature>
<keyword evidence="7" id="KW-0732">Signal</keyword>